<evidence type="ECO:0000313" key="2">
    <source>
        <dbReference type="EMBL" id="MDS0260957.1"/>
    </source>
</evidence>
<reference evidence="2 3" key="1">
    <citation type="submission" date="2022-06" db="EMBL/GenBank/DDBJ databases">
        <title>Haloarcula sp. a new haloarchaeum isolate from saline soil.</title>
        <authorList>
            <person name="Strakova D."/>
            <person name="Galisteo C."/>
            <person name="Sanchez-Porro C."/>
            <person name="Ventosa A."/>
        </authorList>
    </citation>
    <scope>NUCLEOTIDE SEQUENCE [LARGE SCALE GENOMIC DNA]</scope>
    <source>
        <strain evidence="2 3">S1CR25-12</strain>
    </source>
</reference>
<dbReference type="RefSeq" id="WP_310920735.1">
    <property type="nucleotide sequence ID" value="NZ_JAMQON010000005.1"/>
</dbReference>
<keyword evidence="1" id="KW-0472">Membrane</keyword>
<keyword evidence="1" id="KW-1133">Transmembrane helix</keyword>
<evidence type="ECO:0008006" key="4">
    <source>
        <dbReference type="Google" id="ProtNLM"/>
    </source>
</evidence>
<keyword evidence="3" id="KW-1185">Reference proteome</keyword>
<feature type="transmembrane region" description="Helical" evidence="1">
    <location>
        <begin position="186"/>
        <end position="203"/>
    </location>
</feature>
<evidence type="ECO:0000256" key="1">
    <source>
        <dbReference type="SAM" id="Phobius"/>
    </source>
</evidence>
<accession>A0ABU2FFB9</accession>
<sequence length="210" mass="23061">MFSSLYRRGLQLVDVCRILASILSIPGTVLHETAHACGCVLTGTEIIEIQFWQWQNYLDWEATEQPSGTVWHASPEKPWHGVVISSAPVALCFSCGVLVFGIADLLAFPSSLVPVYLASVFVFHMQLSGSDVRNIERHTADLSGLEAVIRDAFVRLSRSHWLPLVCIATGVVLLFDLPLWLVGPVLASQLLVAGLFALYDWVADSSRVAQ</sequence>
<dbReference type="EMBL" id="JAMQON010000005">
    <property type="protein sequence ID" value="MDS0260957.1"/>
    <property type="molecule type" value="Genomic_DNA"/>
</dbReference>
<proteinExistence type="predicted"/>
<comment type="caution">
    <text evidence="2">The sequence shown here is derived from an EMBL/GenBank/DDBJ whole genome shotgun (WGS) entry which is preliminary data.</text>
</comment>
<protein>
    <recommendedName>
        <fullName evidence="4">DUF3267 domain-containing protein</fullName>
    </recommendedName>
</protein>
<organism evidence="2 3">
    <name type="scientific">Haloarcula saliterrae</name>
    <dbReference type="NCBI Taxonomy" id="2950534"/>
    <lineage>
        <taxon>Archaea</taxon>
        <taxon>Methanobacteriati</taxon>
        <taxon>Methanobacteriota</taxon>
        <taxon>Stenosarchaea group</taxon>
        <taxon>Halobacteria</taxon>
        <taxon>Halobacteriales</taxon>
        <taxon>Haloarculaceae</taxon>
        <taxon>Haloarcula</taxon>
    </lineage>
</organism>
<gene>
    <name evidence="2" type="ORF">NDI56_16265</name>
</gene>
<evidence type="ECO:0000313" key="3">
    <source>
        <dbReference type="Proteomes" id="UP001259659"/>
    </source>
</evidence>
<feature type="transmembrane region" description="Helical" evidence="1">
    <location>
        <begin position="82"/>
        <end position="102"/>
    </location>
</feature>
<dbReference type="Proteomes" id="UP001259659">
    <property type="component" value="Unassembled WGS sequence"/>
</dbReference>
<keyword evidence="1" id="KW-0812">Transmembrane</keyword>
<name>A0ABU2FFB9_9EURY</name>